<dbReference type="GO" id="GO:0030001">
    <property type="term" value="P:metal ion transport"/>
    <property type="evidence" value="ECO:0007669"/>
    <property type="project" value="UniProtKB-ARBA"/>
</dbReference>
<feature type="transmembrane region" description="Helical" evidence="8">
    <location>
        <begin position="319"/>
        <end position="338"/>
    </location>
</feature>
<proteinExistence type="inferred from homology"/>
<evidence type="ECO:0000256" key="5">
    <source>
        <dbReference type="ARBA" id="ARBA00022989"/>
    </source>
</evidence>
<dbReference type="PANTHER" id="PTHR31064">
    <property type="entry name" value="POTASSIUM TRANSPORT PROTEIN DDB_G0292412-RELATED"/>
    <property type="match status" value="1"/>
</dbReference>
<protein>
    <submittedName>
        <fullName evidence="10">Probable cation transporter HKT6</fullName>
    </submittedName>
</protein>
<sequence length="529" mass="59920">MFGSFSKKAQQLHAYLKLLAVVIRRFVKCSYRFIIFHSNPFLIQLFYFISISFAGFLALKILEPGNEVNRLKNLDLFFTSVSASTVSSMGTVEMEVFSDSQLWVLILLMLVGGEVFTSMLGLQFMKARFKSEGPTKKRAESLSTDLEVPICTNLDDESQLKCTILAGTLSKMHLPEGEHLKHDAIQYLGYVVLCYLIVATLSGSSFILLYLSFVSNARDVLESKGIRISTFSFFTAVSSLGNCGFTPANENMMIFKKNSILLLLIVPQVLAGNTLFPVFLRFMIWVVKKLTKREELNYMIQHPRATRYKHLLPPEHSGYLAFTVLGFILVQMVLFCSLEWNSEALQGLNSFQKLVGALFQSVNSRHAGESIIDLSKLSPAILVLYVVMMYLPPYTSFLPIKDVEWRSVDEKEGNERGKLLKSLIFSQLSYLVIFITLICITERKAMIEDPLNFNVFNIVFEVISAYGNVGFSIGYSCQRLLKPNNSCKDAWYGFVGRWSNQGKLILLFVMLFGRLKKFNMEGGKAWKLS</sequence>
<comment type="similarity">
    <text evidence="2">Belongs to the TrkH potassium transport family. HKT (TC 2.A.38.3) subfamily.</text>
</comment>
<dbReference type="AlphaFoldDB" id="A0A8B7BN27"/>
<feature type="transmembrane region" description="Helical" evidence="8">
    <location>
        <begin position="420"/>
        <end position="441"/>
    </location>
</feature>
<name>A0A8B7BN27_PHODC</name>
<feature type="transmembrane region" description="Helical" evidence="8">
    <location>
        <begin position="41"/>
        <end position="62"/>
    </location>
</feature>
<dbReference type="RefSeq" id="XP_008781920.2">
    <property type="nucleotide sequence ID" value="XM_008783698.3"/>
</dbReference>
<dbReference type="InterPro" id="IPR003445">
    <property type="entry name" value="Cat_transpt"/>
</dbReference>
<feature type="transmembrane region" description="Helical" evidence="8">
    <location>
        <begin position="102"/>
        <end position="122"/>
    </location>
</feature>
<keyword evidence="5 8" id="KW-1133">Transmembrane helix</keyword>
<evidence type="ECO:0000256" key="8">
    <source>
        <dbReference type="SAM" id="Phobius"/>
    </source>
</evidence>
<evidence type="ECO:0000256" key="1">
    <source>
        <dbReference type="ARBA" id="ARBA00004141"/>
    </source>
</evidence>
<keyword evidence="9" id="KW-1185">Reference proteome</keyword>
<dbReference type="InterPro" id="IPR051143">
    <property type="entry name" value="TrkH_K-transport"/>
</dbReference>
<comment type="subcellular location">
    <subcellularLocation>
        <location evidence="1">Membrane</location>
        <topology evidence="1">Multi-pass membrane protein</topology>
    </subcellularLocation>
</comment>
<feature type="transmembrane region" description="Helical" evidence="8">
    <location>
        <begin position="225"/>
        <end position="248"/>
    </location>
</feature>
<keyword evidence="7 8" id="KW-0472">Membrane</keyword>
<feature type="transmembrane region" description="Helical" evidence="8">
    <location>
        <begin position="380"/>
        <end position="400"/>
    </location>
</feature>
<feature type="transmembrane region" description="Helical" evidence="8">
    <location>
        <begin position="187"/>
        <end position="213"/>
    </location>
</feature>
<evidence type="ECO:0000256" key="2">
    <source>
        <dbReference type="ARBA" id="ARBA00010864"/>
    </source>
</evidence>
<gene>
    <name evidence="10" type="primary">LOC103701576</name>
</gene>
<dbReference type="KEGG" id="pda:103701576"/>
<keyword evidence="4 8" id="KW-0812">Transmembrane</keyword>
<evidence type="ECO:0000256" key="7">
    <source>
        <dbReference type="ARBA" id="ARBA00023136"/>
    </source>
</evidence>
<organism evidence="9 10">
    <name type="scientific">Phoenix dactylifera</name>
    <name type="common">Date palm</name>
    <dbReference type="NCBI Taxonomy" id="42345"/>
    <lineage>
        <taxon>Eukaryota</taxon>
        <taxon>Viridiplantae</taxon>
        <taxon>Streptophyta</taxon>
        <taxon>Embryophyta</taxon>
        <taxon>Tracheophyta</taxon>
        <taxon>Spermatophyta</taxon>
        <taxon>Magnoliopsida</taxon>
        <taxon>Liliopsida</taxon>
        <taxon>Arecaceae</taxon>
        <taxon>Coryphoideae</taxon>
        <taxon>Phoeniceae</taxon>
        <taxon>Phoenix</taxon>
    </lineage>
</organism>
<dbReference type="GO" id="GO:0008324">
    <property type="term" value="F:monoatomic cation transmembrane transporter activity"/>
    <property type="evidence" value="ECO:0007669"/>
    <property type="project" value="InterPro"/>
</dbReference>
<feature type="transmembrane region" description="Helical" evidence="8">
    <location>
        <begin position="260"/>
        <end position="287"/>
    </location>
</feature>
<evidence type="ECO:0000256" key="4">
    <source>
        <dbReference type="ARBA" id="ARBA00022692"/>
    </source>
</evidence>
<dbReference type="GeneID" id="103701576"/>
<evidence type="ECO:0000256" key="6">
    <source>
        <dbReference type="ARBA" id="ARBA00023065"/>
    </source>
</evidence>
<dbReference type="GO" id="GO:0005886">
    <property type="term" value="C:plasma membrane"/>
    <property type="evidence" value="ECO:0007669"/>
    <property type="project" value="TreeGrafter"/>
</dbReference>
<evidence type="ECO:0000313" key="10">
    <source>
        <dbReference type="RefSeq" id="XP_008781920.2"/>
    </source>
</evidence>
<evidence type="ECO:0000313" key="9">
    <source>
        <dbReference type="Proteomes" id="UP000228380"/>
    </source>
</evidence>
<feature type="transmembrane region" description="Helical" evidence="8">
    <location>
        <begin position="453"/>
        <end position="475"/>
    </location>
</feature>
<dbReference type="OrthoDB" id="9999863at2759"/>
<reference evidence="10" key="2">
    <citation type="submission" date="2025-08" db="UniProtKB">
        <authorList>
            <consortium name="RefSeq"/>
        </authorList>
    </citation>
    <scope>IDENTIFICATION</scope>
    <source>
        <tissue evidence="10">Young leaves</tissue>
    </source>
</reference>
<dbReference type="Proteomes" id="UP000228380">
    <property type="component" value="Chromosome 1"/>
</dbReference>
<reference evidence="9" key="1">
    <citation type="journal article" date="2019" name="Nat. Commun.">
        <title>Genome-wide association mapping of date palm fruit traits.</title>
        <authorList>
            <person name="Hazzouri K.M."/>
            <person name="Gros-Balthazard M."/>
            <person name="Flowers J.M."/>
            <person name="Copetti D."/>
            <person name="Lemansour A."/>
            <person name="Lebrun M."/>
            <person name="Masmoudi K."/>
            <person name="Ferrand S."/>
            <person name="Dhar M.I."/>
            <person name="Fresquez Z.A."/>
            <person name="Rosas U."/>
            <person name="Zhang J."/>
            <person name="Talag J."/>
            <person name="Lee S."/>
            <person name="Kudrna D."/>
            <person name="Powell R.F."/>
            <person name="Leitch I.J."/>
            <person name="Krueger R.R."/>
            <person name="Wing R.A."/>
            <person name="Amiri K.M.A."/>
            <person name="Purugganan M.D."/>
        </authorList>
    </citation>
    <scope>NUCLEOTIDE SEQUENCE [LARGE SCALE GENOMIC DNA]</scope>
    <source>
        <strain evidence="9">cv. Khalas</strain>
    </source>
</reference>
<dbReference type="GO" id="GO:0098662">
    <property type="term" value="P:inorganic cation transmembrane transport"/>
    <property type="evidence" value="ECO:0007669"/>
    <property type="project" value="UniProtKB-ARBA"/>
</dbReference>
<keyword evidence="6" id="KW-0406">Ion transport</keyword>
<feature type="transmembrane region" description="Helical" evidence="8">
    <location>
        <begin position="495"/>
        <end position="515"/>
    </location>
</feature>
<dbReference type="PANTHER" id="PTHR31064:SF31">
    <property type="entry name" value="CATION TRANSPORTER HKT1_3"/>
    <property type="match status" value="1"/>
</dbReference>
<keyword evidence="3" id="KW-0813">Transport</keyword>
<dbReference type="Pfam" id="PF02386">
    <property type="entry name" value="TrkH"/>
    <property type="match status" value="1"/>
</dbReference>
<accession>A0A8B7BN27</accession>
<evidence type="ECO:0000256" key="3">
    <source>
        <dbReference type="ARBA" id="ARBA00022448"/>
    </source>
</evidence>